<dbReference type="OrthoDB" id="9812295at2"/>
<keyword evidence="3" id="KW-1185">Reference proteome</keyword>
<dbReference type="BioCyc" id="SESP1179773:BN6_RS26445-MONOMER"/>
<accession>K0K347</accession>
<dbReference type="KEGG" id="sesp:BN6_54720"/>
<dbReference type="HOGENOM" id="CLU_055322_2_2_11"/>
<dbReference type="Gene3D" id="3.40.50.360">
    <property type="match status" value="1"/>
</dbReference>
<dbReference type="GO" id="GO:0005829">
    <property type="term" value="C:cytosol"/>
    <property type="evidence" value="ECO:0007669"/>
    <property type="project" value="TreeGrafter"/>
</dbReference>
<dbReference type="EMBL" id="HE804045">
    <property type="protein sequence ID" value="CCH32731.1"/>
    <property type="molecule type" value="Genomic_DNA"/>
</dbReference>
<dbReference type="InterPro" id="IPR050712">
    <property type="entry name" value="NAD(P)H-dep_reductase"/>
</dbReference>
<dbReference type="PATRIC" id="fig|1179773.3.peg.5517"/>
<protein>
    <submittedName>
        <fullName evidence="2">NADPH-dependent FMN reductase</fullName>
    </submittedName>
</protein>
<dbReference type="Proteomes" id="UP000006281">
    <property type="component" value="Chromosome"/>
</dbReference>
<dbReference type="GO" id="GO:0010181">
    <property type="term" value="F:FMN binding"/>
    <property type="evidence" value="ECO:0007669"/>
    <property type="project" value="TreeGrafter"/>
</dbReference>
<sequence>MSSKPLNLAVIIGSVREGRFGPVVANWLAEQATQHGQFQVELVDLADTDLPLVLGPEPPAIATTDQRPAAMAGLTAKLAAADAYLVVTPEYNHSFPASLKAAIDWHFAEWRAKPIGFASYGGQAGGLRAVEALRLVFAELHAVTVRDGVAFPNYWELFDEEGGLLDAGPVEEAAKTLLDQLVWWGEALRNAREAKPYLA</sequence>
<gene>
    <name evidence="2" type="ordered locus">BN6_54720</name>
</gene>
<dbReference type="Pfam" id="PF03358">
    <property type="entry name" value="FMN_red"/>
    <property type="match status" value="1"/>
</dbReference>
<feature type="domain" description="NADPH-dependent FMN reductase-like" evidence="1">
    <location>
        <begin position="7"/>
        <end position="155"/>
    </location>
</feature>
<dbReference type="GO" id="GO:0016491">
    <property type="term" value="F:oxidoreductase activity"/>
    <property type="evidence" value="ECO:0007669"/>
    <property type="project" value="InterPro"/>
</dbReference>
<dbReference type="SUPFAM" id="SSF52218">
    <property type="entry name" value="Flavoproteins"/>
    <property type="match status" value="1"/>
</dbReference>
<proteinExistence type="predicted"/>
<evidence type="ECO:0000259" key="1">
    <source>
        <dbReference type="Pfam" id="PF03358"/>
    </source>
</evidence>
<reference evidence="2 3" key="1">
    <citation type="journal article" date="2012" name="BMC Genomics">
        <title>Complete genome sequence of Saccharothrix espanaensis DSM 44229T and comparison to the other completely sequenced Pseudonocardiaceae.</title>
        <authorList>
            <person name="Strobel T."/>
            <person name="Al-Dilaimi A."/>
            <person name="Blom J."/>
            <person name="Gessner A."/>
            <person name="Kalinowski J."/>
            <person name="Luzhetska M."/>
            <person name="Puhler A."/>
            <person name="Szczepanowski R."/>
            <person name="Bechthold A."/>
            <person name="Ruckert C."/>
        </authorList>
    </citation>
    <scope>NUCLEOTIDE SEQUENCE [LARGE SCALE GENOMIC DNA]</scope>
    <source>
        <strain evidence="3">ATCC 51144 / DSM 44229 / JCM 9112 / NBRC 15066 / NRRL 15764</strain>
    </source>
</reference>
<dbReference type="AlphaFoldDB" id="K0K347"/>
<evidence type="ECO:0000313" key="2">
    <source>
        <dbReference type="EMBL" id="CCH32731.1"/>
    </source>
</evidence>
<organism evidence="2 3">
    <name type="scientific">Saccharothrix espanaensis (strain ATCC 51144 / DSM 44229 / JCM 9112 / NBRC 15066 / NRRL 15764)</name>
    <dbReference type="NCBI Taxonomy" id="1179773"/>
    <lineage>
        <taxon>Bacteria</taxon>
        <taxon>Bacillati</taxon>
        <taxon>Actinomycetota</taxon>
        <taxon>Actinomycetes</taxon>
        <taxon>Pseudonocardiales</taxon>
        <taxon>Pseudonocardiaceae</taxon>
        <taxon>Saccharothrix</taxon>
    </lineage>
</organism>
<dbReference type="eggNOG" id="COG0431">
    <property type="taxonomic scope" value="Bacteria"/>
</dbReference>
<dbReference type="PANTHER" id="PTHR30543:SF21">
    <property type="entry name" value="NAD(P)H-DEPENDENT FMN REDUCTASE LOT6"/>
    <property type="match status" value="1"/>
</dbReference>
<dbReference type="PANTHER" id="PTHR30543">
    <property type="entry name" value="CHROMATE REDUCTASE"/>
    <property type="match status" value="1"/>
</dbReference>
<dbReference type="InterPro" id="IPR005025">
    <property type="entry name" value="FMN_Rdtase-like_dom"/>
</dbReference>
<name>K0K347_SACES</name>
<dbReference type="RefSeq" id="WP_015102843.1">
    <property type="nucleotide sequence ID" value="NC_019673.1"/>
</dbReference>
<evidence type="ECO:0000313" key="3">
    <source>
        <dbReference type="Proteomes" id="UP000006281"/>
    </source>
</evidence>
<dbReference type="InterPro" id="IPR029039">
    <property type="entry name" value="Flavoprotein-like_sf"/>
</dbReference>